<keyword evidence="1" id="KW-0175">Coiled coil</keyword>
<feature type="compositionally biased region" description="Polar residues" evidence="2">
    <location>
        <begin position="62"/>
        <end position="79"/>
    </location>
</feature>
<dbReference type="EMBL" id="KN818227">
    <property type="protein sequence ID" value="KIL68820.1"/>
    <property type="molecule type" value="Genomic_DNA"/>
</dbReference>
<protein>
    <submittedName>
        <fullName evidence="3">Uncharacterized protein</fullName>
    </submittedName>
</protein>
<evidence type="ECO:0000313" key="4">
    <source>
        <dbReference type="Proteomes" id="UP000054549"/>
    </source>
</evidence>
<dbReference type="OrthoDB" id="6474464at2759"/>
<dbReference type="AlphaFoldDB" id="A0A0C2SZ40"/>
<dbReference type="InParanoid" id="A0A0C2SZ40"/>
<dbReference type="HOGENOM" id="CLU_717589_0_0_1"/>
<gene>
    <name evidence="3" type="ORF">M378DRAFT_8262</name>
</gene>
<feature type="coiled-coil region" evidence="1">
    <location>
        <begin position="107"/>
        <end position="179"/>
    </location>
</feature>
<feature type="compositionally biased region" description="Basic and acidic residues" evidence="2">
    <location>
        <begin position="20"/>
        <end position="30"/>
    </location>
</feature>
<keyword evidence="4" id="KW-1185">Reference proteome</keyword>
<dbReference type="STRING" id="946122.A0A0C2SZ40"/>
<reference evidence="3 4" key="1">
    <citation type="submission" date="2014-04" db="EMBL/GenBank/DDBJ databases">
        <title>Evolutionary Origins and Diversification of the Mycorrhizal Mutualists.</title>
        <authorList>
            <consortium name="DOE Joint Genome Institute"/>
            <consortium name="Mycorrhizal Genomics Consortium"/>
            <person name="Kohler A."/>
            <person name="Kuo A."/>
            <person name="Nagy L.G."/>
            <person name="Floudas D."/>
            <person name="Copeland A."/>
            <person name="Barry K.W."/>
            <person name="Cichocki N."/>
            <person name="Veneault-Fourrey C."/>
            <person name="LaButti K."/>
            <person name="Lindquist E.A."/>
            <person name="Lipzen A."/>
            <person name="Lundell T."/>
            <person name="Morin E."/>
            <person name="Murat C."/>
            <person name="Riley R."/>
            <person name="Ohm R."/>
            <person name="Sun H."/>
            <person name="Tunlid A."/>
            <person name="Henrissat B."/>
            <person name="Grigoriev I.V."/>
            <person name="Hibbett D.S."/>
            <person name="Martin F."/>
        </authorList>
    </citation>
    <scope>NUCLEOTIDE SEQUENCE [LARGE SCALE GENOMIC DNA]</scope>
    <source>
        <strain evidence="3 4">Koide BX008</strain>
    </source>
</reference>
<feature type="region of interest" description="Disordered" evidence="2">
    <location>
        <begin position="1"/>
        <end position="95"/>
    </location>
</feature>
<feature type="compositionally biased region" description="Polar residues" evidence="2">
    <location>
        <begin position="1"/>
        <end position="19"/>
    </location>
</feature>
<name>A0A0C2SZ40_AMAMK</name>
<organism evidence="3 4">
    <name type="scientific">Amanita muscaria (strain Koide BX008)</name>
    <dbReference type="NCBI Taxonomy" id="946122"/>
    <lineage>
        <taxon>Eukaryota</taxon>
        <taxon>Fungi</taxon>
        <taxon>Dikarya</taxon>
        <taxon>Basidiomycota</taxon>
        <taxon>Agaricomycotina</taxon>
        <taxon>Agaricomycetes</taxon>
        <taxon>Agaricomycetidae</taxon>
        <taxon>Agaricales</taxon>
        <taxon>Pluteineae</taxon>
        <taxon>Amanitaceae</taxon>
        <taxon>Amanita</taxon>
    </lineage>
</organism>
<dbReference type="Proteomes" id="UP000054549">
    <property type="component" value="Unassembled WGS sequence"/>
</dbReference>
<evidence type="ECO:0000313" key="3">
    <source>
        <dbReference type="EMBL" id="KIL68820.1"/>
    </source>
</evidence>
<accession>A0A0C2SZ40</accession>
<proteinExistence type="predicted"/>
<evidence type="ECO:0000256" key="1">
    <source>
        <dbReference type="SAM" id="Coils"/>
    </source>
</evidence>
<evidence type="ECO:0000256" key="2">
    <source>
        <dbReference type="SAM" id="MobiDB-lite"/>
    </source>
</evidence>
<sequence>MARGSNNSSRGNRYVNTGSQREDPQKDKKQPTTTIGSGSGLPTPEPETKKLPAVPDTEPTRDNPNSPEMITPPSQSTSRAGKAPERLQIPVPDITPTDAMKSIGAILHSIKQNVTQLENTLEGIGKQAAALTALHAPLKLQEEYQTVQQELRKQIQRQNEEIKQKRDELEGLLMRQLDEKIRRRIDAQVREIVGQTVAGRIQTELDRLIPEELKMESLQHRERTLRIRSNLINNEARRRNAKRTGRLHPLVVARPAAVSRSSSGSTATPSTAGGLLATPLDSNSLQLFTNGHGQPDDEGYPVSPAFPMISQDLFNCYKFKDRRKIQQLLEDYEGPEMLTDLKDDLQVVNAIDWLGHNFGVLGPGDHFILPPVGGQPLSPLIMSSD</sequence>